<evidence type="ECO:0000256" key="4">
    <source>
        <dbReference type="ARBA" id="ARBA00022801"/>
    </source>
</evidence>
<keyword evidence="5" id="KW-0326">Glycosidase</keyword>
<gene>
    <name evidence="12" type="ORF">EXIGLDRAFT_641318</name>
</gene>
<dbReference type="SUPFAM" id="SSF51445">
    <property type="entry name" value="(Trans)glycosidases"/>
    <property type="match status" value="1"/>
</dbReference>
<reference evidence="12 13" key="1">
    <citation type="journal article" date="2016" name="Mol. Biol. Evol.">
        <title>Comparative Genomics of Early-Diverging Mushroom-Forming Fungi Provides Insights into the Origins of Lignocellulose Decay Capabilities.</title>
        <authorList>
            <person name="Nagy L.G."/>
            <person name="Riley R."/>
            <person name="Tritt A."/>
            <person name="Adam C."/>
            <person name="Daum C."/>
            <person name="Floudas D."/>
            <person name="Sun H."/>
            <person name="Yadav J.S."/>
            <person name="Pangilinan J."/>
            <person name="Larsson K.H."/>
            <person name="Matsuura K."/>
            <person name="Barry K."/>
            <person name="Labutti K."/>
            <person name="Kuo R."/>
            <person name="Ohm R.A."/>
            <person name="Bhattacharya S.S."/>
            <person name="Shirouzu T."/>
            <person name="Yoshinaga Y."/>
            <person name="Martin F.M."/>
            <person name="Grigoriev I.V."/>
            <person name="Hibbett D.S."/>
        </authorList>
    </citation>
    <scope>NUCLEOTIDE SEQUENCE [LARGE SCALE GENOMIC DNA]</scope>
    <source>
        <strain evidence="12 13">HHB12029</strain>
    </source>
</reference>
<evidence type="ECO:0000259" key="9">
    <source>
        <dbReference type="Pfam" id="PF00703"/>
    </source>
</evidence>
<evidence type="ECO:0000256" key="6">
    <source>
        <dbReference type="ARBA" id="ARBA00038429"/>
    </source>
</evidence>
<comment type="catalytic activity">
    <reaction evidence="1">
        <text>Hydrolysis of terminal, non-reducing beta-D-mannose residues in beta-D-mannosides.</text>
        <dbReference type="EC" id="3.2.1.25"/>
    </reaction>
</comment>
<dbReference type="FunFam" id="3.20.20.80:FF:000050">
    <property type="entry name" value="Beta-mannosidase B"/>
    <property type="match status" value="1"/>
</dbReference>
<evidence type="ECO:0000256" key="3">
    <source>
        <dbReference type="ARBA" id="ARBA00012754"/>
    </source>
</evidence>
<dbReference type="InterPro" id="IPR008979">
    <property type="entry name" value="Galactose-bd-like_sf"/>
</dbReference>
<dbReference type="Gene3D" id="2.60.40.10">
    <property type="entry name" value="Immunoglobulins"/>
    <property type="match status" value="1"/>
</dbReference>
<dbReference type="Pfam" id="PF22666">
    <property type="entry name" value="Glyco_hydro_2_N2"/>
    <property type="match status" value="1"/>
</dbReference>
<keyword evidence="13" id="KW-1185">Reference proteome</keyword>
<dbReference type="AlphaFoldDB" id="A0A165M590"/>
<keyword evidence="4 12" id="KW-0378">Hydrolase</keyword>
<dbReference type="InterPro" id="IPR017853">
    <property type="entry name" value="GH"/>
</dbReference>
<feature type="domain" description="Glycoside hydrolase family 2 immunoglobulin-like beta-sandwich" evidence="9">
    <location>
        <begin position="165"/>
        <end position="273"/>
    </location>
</feature>
<dbReference type="GO" id="GO:0006516">
    <property type="term" value="P:glycoprotein catabolic process"/>
    <property type="evidence" value="ECO:0007669"/>
    <property type="project" value="TreeGrafter"/>
</dbReference>
<dbReference type="InterPro" id="IPR041447">
    <property type="entry name" value="Mannosidase_ig"/>
</dbReference>
<dbReference type="InParanoid" id="A0A165M590"/>
<protein>
    <recommendedName>
        <fullName evidence="7">Beta-mannosidase B</fullName>
        <ecNumber evidence="3">3.2.1.25</ecNumber>
    </recommendedName>
    <alternativeName>
        <fullName evidence="8">Mannanase B</fullName>
    </alternativeName>
</protein>
<feature type="domain" description="Beta-mannosidase-like galactose-binding" evidence="11">
    <location>
        <begin position="1"/>
        <end position="152"/>
    </location>
</feature>
<name>A0A165M590_EXIGL</name>
<dbReference type="OrthoDB" id="2866996at2759"/>
<evidence type="ECO:0000259" key="10">
    <source>
        <dbReference type="Pfam" id="PF17786"/>
    </source>
</evidence>
<evidence type="ECO:0000259" key="11">
    <source>
        <dbReference type="Pfam" id="PF22666"/>
    </source>
</evidence>
<evidence type="ECO:0000313" key="13">
    <source>
        <dbReference type="Proteomes" id="UP000077266"/>
    </source>
</evidence>
<evidence type="ECO:0000313" key="12">
    <source>
        <dbReference type="EMBL" id="KZV98784.1"/>
    </source>
</evidence>
<dbReference type="InterPro" id="IPR050887">
    <property type="entry name" value="Beta-mannosidase_GH2"/>
</dbReference>
<dbReference type="GO" id="GO:0005975">
    <property type="term" value="P:carbohydrate metabolic process"/>
    <property type="evidence" value="ECO:0007669"/>
    <property type="project" value="InterPro"/>
</dbReference>
<dbReference type="InterPro" id="IPR054593">
    <property type="entry name" value="Beta-mannosidase-like_N2"/>
</dbReference>
<dbReference type="EC" id="3.2.1.25" evidence="3"/>
<feature type="non-terminal residue" evidence="12">
    <location>
        <position position="837"/>
    </location>
</feature>
<organism evidence="12 13">
    <name type="scientific">Exidia glandulosa HHB12029</name>
    <dbReference type="NCBI Taxonomy" id="1314781"/>
    <lineage>
        <taxon>Eukaryota</taxon>
        <taxon>Fungi</taxon>
        <taxon>Dikarya</taxon>
        <taxon>Basidiomycota</taxon>
        <taxon>Agaricomycotina</taxon>
        <taxon>Agaricomycetes</taxon>
        <taxon>Auriculariales</taxon>
        <taxon>Exidiaceae</taxon>
        <taxon>Exidia</taxon>
    </lineage>
</organism>
<dbReference type="SUPFAM" id="SSF49785">
    <property type="entry name" value="Galactose-binding domain-like"/>
    <property type="match status" value="1"/>
</dbReference>
<evidence type="ECO:0000256" key="1">
    <source>
        <dbReference type="ARBA" id="ARBA00000829"/>
    </source>
</evidence>
<dbReference type="InterPro" id="IPR013783">
    <property type="entry name" value="Ig-like_fold"/>
</dbReference>
<evidence type="ECO:0000256" key="5">
    <source>
        <dbReference type="ARBA" id="ARBA00023295"/>
    </source>
</evidence>
<dbReference type="PANTHER" id="PTHR43730:SF1">
    <property type="entry name" value="BETA-MANNOSIDASE"/>
    <property type="match status" value="1"/>
</dbReference>
<feature type="domain" description="Mannosidase Ig/CBM-like" evidence="10">
    <location>
        <begin position="656"/>
        <end position="761"/>
    </location>
</feature>
<sequence length="837" mass="95657">MPSEIHLELLHLGRIPDPFLGHNEHKIQWVGEREWLYTTQFAYDGDNEHVELVFEGLDTICTVYLNGEVILEADNMFRPWTVKLEPTKLRGSNVLLLHFKSAKLVAKELEAEHGRVRAGSCNLGDPSRVYVRKAQYHWRWDWGPQTMCAGPWLPILLKSYDAAFEEVHASTTVSSQLESSLRLDILLKGNLNIAHAVRAVLRDAAGSVVSETVQELQDAKNTKGVVQWKFGKDGVDLWWPVGYGTQHLYTLETTLLDKNQHLLDVDTQRIGFRRLQLIQEPLADAPGTTFLFEVNNVRMFMGGSNWIPADNFLPRITADDYRKWLALLVEGNQNMVRVWGGGVYEPGVFYDICDELGVLVWQDFQFACGVYPAHESFVKSVTQEAEANVIRLRRHPSIALWCGNNEDYQQVLQWGDVKDLPARLFYEKILPATVERLTDPPAPYWPGSPFGGEGWDTADPTVGDVHQWKVWGGAGIMEYYQNYDVLGGRFVSEFGIPAFPDIRTVDYWLNGDTSQRYSQSKTNAQHNKAGAHERRFAILMNENFRLTNDFESHVYLTQLMQSEGVSQAYRVWRREWKGEGKQYNAGVLVWQLNDCWPVTSWALADYFLRPKPAFFTVKRELQPFTVGLIRDVIKNRWDDRPRQYYEFGAFQSRGAKLDIWATNSTLQAKKVTLELQFYDLEQPSWRWSRTDELVLLANQTTEHLLKFDVPYPPERAPEPQGENEDPPFTPTWSVVAYAILRDAETGTVLSRIADWPQPYRYVTFPDPGLRISKEDGETLKVEASSSPLKGLVFSAVGEGPEVKWSDNGLDLWPGDVQVVGAKGLNDRKVRVQYLGSE</sequence>
<dbReference type="InterPro" id="IPR006102">
    <property type="entry name" value="Ig-like_GH2"/>
</dbReference>
<dbReference type="Gene3D" id="3.20.20.80">
    <property type="entry name" value="Glycosidases"/>
    <property type="match status" value="1"/>
</dbReference>
<proteinExistence type="inferred from homology"/>
<dbReference type="Pfam" id="PF00703">
    <property type="entry name" value="Glyco_hydro_2"/>
    <property type="match status" value="1"/>
</dbReference>
<comment type="pathway">
    <text evidence="2">Glycan metabolism; N-glycan degradation.</text>
</comment>
<evidence type="ECO:0000256" key="2">
    <source>
        <dbReference type="ARBA" id="ARBA00004740"/>
    </source>
</evidence>
<dbReference type="InterPro" id="IPR036156">
    <property type="entry name" value="Beta-gal/glucu_dom_sf"/>
</dbReference>
<dbReference type="PANTHER" id="PTHR43730">
    <property type="entry name" value="BETA-MANNOSIDASE"/>
    <property type="match status" value="1"/>
</dbReference>
<dbReference type="EMBL" id="KV425915">
    <property type="protein sequence ID" value="KZV98784.1"/>
    <property type="molecule type" value="Genomic_DNA"/>
</dbReference>
<dbReference type="Pfam" id="PF17786">
    <property type="entry name" value="Mannosidase_ig"/>
    <property type="match status" value="1"/>
</dbReference>
<accession>A0A165M590</accession>
<dbReference type="STRING" id="1314781.A0A165M590"/>
<dbReference type="GO" id="GO:0004567">
    <property type="term" value="F:beta-mannosidase activity"/>
    <property type="evidence" value="ECO:0007669"/>
    <property type="project" value="UniProtKB-EC"/>
</dbReference>
<dbReference type="Gene3D" id="2.60.120.260">
    <property type="entry name" value="Galactose-binding domain-like"/>
    <property type="match status" value="1"/>
</dbReference>
<comment type="similarity">
    <text evidence="6">Belongs to the glycosyl hydrolase 2 family. Beta-mannosidase B subfamily.</text>
</comment>
<dbReference type="Proteomes" id="UP000077266">
    <property type="component" value="Unassembled WGS sequence"/>
</dbReference>
<evidence type="ECO:0000256" key="8">
    <source>
        <dbReference type="ARBA" id="ARBA00041614"/>
    </source>
</evidence>
<dbReference type="SUPFAM" id="SSF49303">
    <property type="entry name" value="beta-Galactosidase/glucuronidase domain"/>
    <property type="match status" value="1"/>
</dbReference>
<evidence type="ECO:0000256" key="7">
    <source>
        <dbReference type="ARBA" id="ARBA00041069"/>
    </source>
</evidence>